<sequence length="345" mass="38632">MEVTTREMYQQLCDSMGESYGVQNVHQQFAVEPSIQQELQDKIIEQSEFLQLINGNVPVRDMKGQVIYGSANSSVLSRTDTSGNGERVPANVLGLDPKGYELHKTNGDVALPYATMDSWSMFPDLSTRYTRYVQEAIANGKEIIGWYGETVAITTDKATFPMLQDVNKGWMQYMRENNAAHIIEEGEALSGVIKIGPGGDYTNLDHAVSDMKRLIPRHKRKDLIVLVGDDLVSEEHTQLMEAIGMDPQNKVLAKSAMSTIGGLPWMTPSNFPSRGLVVTSLKNLSIYTQKGSWRRHLKDNPSKDRVEDFNSFNEGYVVEDVEAFVALEFKDDNVKVTRDGGQNWV</sequence>
<dbReference type="OrthoDB" id="5464529at2"/>
<evidence type="ECO:0000313" key="2">
    <source>
        <dbReference type="Proteomes" id="UP000219215"/>
    </source>
</evidence>
<name>A0A2C8FDP0_9BACT</name>
<dbReference type="EMBL" id="LT907975">
    <property type="protein sequence ID" value="SOB60543.1"/>
    <property type="molecule type" value="Genomic_DNA"/>
</dbReference>
<keyword evidence="2" id="KW-1185">Reference proteome</keyword>
<dbReference type="NCBIfam" id="TIGR01551">
    <property type="entry name" value="major_capsid_P2"/>
    <property type="match status" value="1"/>
</dbReference>
<proteinExistence type="predicted"/>
<evidence type="ECO:0000313" key="1">
    <source>
        <dbReference type="EMBL" id="SOB60543.1"/>
    </source>
</evidence>
<dbReference type="KEGG" id="pprf:DPRO_3627"/>
<gene>
    <name evidence="1" type="ORF">DPRO_3627</name>
</gene>
<dbReference type="Proteomes" id="UP000219215">
    <property type="component" value="Chromosome DPRO"/>
</dbReference>
<dbReference type="InterPro" id="IPR006441">
    <property type="entry name" value="Phage_P2_GpN"/>
</dbReference>
<protein>
    <submittedName>
        <fullName evidence="1">Phage major capsid protein, P2 family</fullName>
    </submittedName>
</protein>
<reference evidence="2" key="1">
    <citation type="submission" date="2017-09" db="EMBL/GenBank/DDBJ databases">
        <authorList>
            <person name="Regsiter A."/>
            <person name="William W."/>
        </authorList>
    </citation>
    <scope>NUCLEOTIDE SEQUENCE [LARGE SCALE GENOMIC DNA]</scope>
    <source>
        <strain evidence="2">500-1</strain>
    </source>
</reference>
<dbReference type="Pfam" id="PF05125">
    <property type="entry name" value="Phage_cap_P2"/>
    <property type="match status" value="1"/>
</dbReference>
<dbReference type="AlphaFoldDB" id="A0A2C8FDP0"/>
<organism evidence="1 2">
    <name type="scientific">Pseudodesulfovibrio profundus</name>
    <dbReference type="NCBI Taxonomy" id="57320"/>
    <lineage>
        <taxon>Bacteria</taxon>
        <taxon>Pseudomonadati</taxon>
        <taxon>Thermodesulfobacteriota</taxon>
        <taxon>Desulfovibrionia</taxon>
        <taxon>Desulfovibrionales</taxon>
        <taxon>Desulfovibrionaceae</taxon>
    </lineage>
</organism>
<dbReference type="RefSeq" id="WP_097013248.1">
    <property type="nucleotide sequence ID" value="NZ_LT907975.1"/>
</dbReference>
<accession>A0A2C8FDP0</accession>